<dbReference type="AlphaFoldDB" id="A0A318JLU1"/>
<sequence>MEKLFFVVSRINSVLLLLILLVGLVSLIWMNVNNNAWQRRGAVEVPAADAGSAQSVMLSLGSLEDIPGTDVQMGRLLAQEKSGKFSSGHYGSGEGARNLLFLSGKDKQARWLFKEHKNRILDVTQLSEQGTDTCKADKNCVTRALYIEFVTEAAQTRQGNSRTTLSNIGLSKVDGTGLTVLLEEVGSVLSYRMEDADHLSVLYQKSAEIRQARISVVEMKLLSDREVIKVPGAV</sequence>
<comment type="caution">
    <text evidence="2">The sequence shown here is derived from an EMBL/GenBank/DDBJ whole genome shotgun (WGS) entry which is preliminary data.</text>
</comment>
<keyword evidence="1" id="KW-0472">Membrane</keyword>
<organism evidence="2 3">
    <name type="scientific">Undibacterium pigrum</name>
    <dbReference type="NCBI Taxonomy" id="401470"/>
    <lineage>
        <taxon>Bacteria</taxon>
        <taxon>Pseudomonadati</taxon>
        <taxon>Pseudomonadota</taxon>
        <taxon>Betaproteobacteria</taxon>
        <taxon>Burkholderiales</taxon>
        <taxon>Oxalobacteraceae</taxon>
        <taxon>Undibacterium</taxon>
    </lineage>
</organism>
<name>A0A318JLU1_9BURK</name>
<gene>
    <name evidence="2" type="ORF">DFR42_102103</name>
</gene>
<dbReference type="OrthoDB" id="8755149at2"/>
<keyword evidence="1" id="KW-1133">Transmembrane helix</keyword>
<evidence type="ECO:0000256" key="1">
    <source>
        <dbReference type="SAM" id="Phobius"/>
    </source>
</evidence>
<dbReference type="Proteomes" id="UP000247792">
    <property type="component" value="Unassembled WGS sequence"/>
</dbReference>
<dbReference type="EMBL" id="QJKB01000002">
    <property type="protein sequence ID" value="PXX44891.1"/>
    <property type="molecule type" value="Genomic_DNA"/>
</dbReference>
<accession>A0A318JLU1</accession>
<proteinExistence type="predicted"/>
<evidence type="ECO:0000313" key="2">
    <source>
        <dbReference type="EMBL" id="PXX44891.1"/>
    </source>
</evidence>
<protein>
    <submittedName>
        <fullName evidence="2">Uncharacterized protein</fullName>
    </submittedName>
</protein>
<dbReference type="RefSeq" id="WP_110254382.1">
    <property type="nucleotide sequence ID" value="NZ_QJKB01000002.1"/>
</dbReference>
<keyword evidence="1" id="KW-0812">Transmembrane</keyword>
<reference evidence="2 3" key="1">
    <citation type="submission" date="2018-05" db="EMBL/GenBank/DDBJ databases">
        <title>Genomic Encyclopedia of Type Strains, Phase IV (KMG-IV): sequencing the most valuable type-strain genomes for metagenomic binning, comparative biology and taxonomic classification.</title>
        <authorList>
            <person name="Goeker M."/>
        </authorList>
    </citation>
    <scope>NUCLEOTIDE SEQUENCE [LARGE SCALE GENOMIC DNA]</scope>
    <source>
        <strain evidence="2 3">DSM 19792</strain>
    </source>
</reference>
<keyword evidence="3" id="KW-1185">Reference proteome</keyword>
<feature type="transmembrane region" description="Helical" evidence="1">
    <location>
        <begin position="12"/>
        <end position="30"/>
    </location>
</feature>
<evidence type="ECO:0000313" key="3">
    <source>
        <dbReference type="Proteomes" id="UP000247792"/>
    </source>
</evidence>